<name>A0A5B7GS32_PORTR</name>
<sequence length="121" mass="13380">MCREYVPISTSVHPSHALPPSISKEASESFMLDGRISPLYTPPPDPLPLDPSPCRVPLPLPLHLRSQPAEAIKTRDKPFMQISLSFLPPSLRFPETLDLLRTAQYSFPLNAGDVTFASQNS</sequence>
<dbReference type="AlphaFoldDB" id="A0A5B7GS32"/>
<feature type="region of interest" description="Disordered" evidence="1">
    <location>
        <begin position="1"/>
        <end position="20"/>
    </location>
</feature>
<organism evidence="2 3">
    <name type="scientific">Portunus trituberculatus</name>
    <name type="common">Swimming crab</name>
    <name type="synonym">Neptunus trituberculatus</name>
    <dbReference type="NCBI Taxonomy" id="210409"/>
    <lineage>
        <taxon>Eukaryota</taxon>
        <taxon>Metazoa</taxon>
        <taxon>Ecdysozoa</taxon>
        <taxon>Arthropoda</taxon>
        <taxon>Crustacea</taxon>
        <taxon>Multicrustacea</taxon>
        <taxon>Malacostraca</taxon>
        <taxon>Eumalacostraca</taxon>
        <taxon>Eucarida</taxon>
        <taxon>Decapoda</taxon>
        <taxon>Pleocyemata</taxon>
        <taxon>Brachyura</taxon>
        <taxon>Eubrachyura</taxon>
        <taxon>Portunoidea</taxon>
        <taxon>Portunidae</taxon>
        <taxon>Portuninae</taxon>
        <taxon>Portunus</taxon>
    </lineage>
</organism>
<comment type="caution">
    <text evidence="2">The sequence shown here is derived from an EMBL/GenBank/DDBJ whole genome shotgun (WGS) entry which is preliminary data.</text>
</comment>
<evidence type="ECO:0000313" key="2">
    <source>
        <dbReference type="EMBL" id="MPC60403.1"/>
    </source>
</evidence>
<evidence type="ECO:0000313" key="3">
    <source>
        <dbReference type="Proteomes" id="UP000324222"/>
    </source>
</evidence>
<dbReference type="EMBL" id="VSRR010017489">
    <property type="protein sequence ID" value="MPC60403.1"/>
    <property type="molecule type" value="Genomic_DNA"/>
</dbReference>
<accession>A0A5B7GS32</accession>
<keyword evidence="3" id="KW-1185">Reference proteome</keyword>
<dbReference type="Proteomes" id="UP000324222">
    <property type="component" value="Unassembled WGS sequence"/>
</dbReference>
<gene>
    <name evidence="2" type="ORF">E2C01_054447</name>
</gene>
<reference evidence="2 3" key="1">
    <citation type="submission" date="2019-05" db="EMBL/GenBank/DDBJ databases">
        <title>Another draft genome of Portunus trituberculatus and its Hox gene families provides insights of decapod evolution.</title>
        <authorList>
            <person name="Jeong J.-H."/>
            <person name="Song I."/>
            <person name="Kim S."/>
            <person name="Choi T."/>
            <person name="Kim D."/>
            <person name="Ryu S."/>
            <person name="Kim W."/>
        </authorList>
    </citation>
    <scope>NUCLEOTIDE SEQUENCE [LARGE SCALE GENOMIC DNA]</scope>
    <source>
        <tissue evidence="2">Muscle</tissue>
    </source>
</reference>
<proteinExistence type="predicted"/>
<protein>
    <submittedName>
        <fullName evidence="2">Uncharacterized protein</fullName>
    </submittedName>
</protein>
<evidence type="ECO:0000256" key="1">
    <source>
        <dbReference type="SAM" id="MobiDB-lite"/>
    </source>
</evidence>